<dbReference type="RefSeq" id="XP_001215805.1">
    <property type="nucleotide sequence ID" value="XM_001215805.1"/>
</dbReference>
<dbReference type="GO" id="GO:0004657">
    <property type="term" value="F:proline dehydrogenase activity"/>
    <property type="evidence" value="ECO:0007669"/>
    <property type="project" value="UniProtKB-EC"/>
</dbReference>
<dbReference type="FunFam" id="3.20.20.220:FF:000013">
    <property type="entry name" value="Proline dehydrogenase"/>
    <property type="match status" value="1"/>
</dbReference>
<evidence type="ECO:0000313" key="7">
    <source>
        <dbReference type="EMBL" id="EAU33171.1"/>
    </source>
</evidence>
<dbReference type="GO" id="GO:0010133">
    <property type="term" value="P:L-proline catabolic process to L-glutamate"/>
    <property type="evidence" value="ECO:0007669"/>
    <property type="project" value="TreeGrafter"/>
</dbReference>
<dbReference type="InterPro" id="IPR003462">
    <property type="entry name" value="ODC_Mu_crystall"/>
</dbReference>
<evidence type="ECO:0000256" key="1">
    <source>
        <dbReference type="ARBA" id="ARBA00005869"/>
    </source>
</evidence>
<dbReference type="AlphaFoldDB" id="Q0CI57"/>
<evidence type="ECO:0000259" key="6">
    <source>
        <dbReference type="Pfam" id="PF01619"/>
    </source>
</evidence>
<proteinExistence type="inferred from homology"/>
<dbReference type="InterPro" id="IPR036291">
    <property type="entry name" value="NAD(P)-bd_dom_sf"/>
</dbReference>
<dbReference type="STRING" id="341663.Q0CI57"/>
<reference evidence="8" key="1">
    <citation type="submission" date="2005-09" db="EMBL/GenBank/DDBJ databases">
        <title>Annotation of the Aspergillus terreus NIH2624 genome.</title>
        <authorList>
            <person name="Birren B.W."/>
            <person name="Lander E.S."/>
            <person name="Galagan J.E."/>
            <person name="Nusbaum C."/>
            <person name="Devon K."/>
            <person name="Henn M."/>
            <person name="Ma L.-J."/>
            <person name="Jaffe D.B."/>
            <person name="Butler J."/>
            <person name="Alvarez P."/>
            <person name="Gnerre S."/>
            <person name="Grabherr M."/>
            <person name="Kleber M."/>
            <person name="Mauceli E.W."/>
            <person name="Brockman W."/>
            <person name="Rounsley S."/>
            <person name="Young S.K."/>
            <person name="LaButti K."/>
            <person name="Pushparaj V."/>
            <person name="DeCaprio D."/>
            <person name="Crawford M."/>
            <person name="Koehrsen M."/>
            <person name="Engels R."/>
            <person name="Montgomery P."/>
            <person name="Pearson M."/>
            <person name="Howarth C."/>
            <person name="Larson L."/>
            <person name="Luoma S."/>
            <person name="White J."/>
            <person name="Alvarado L."/>
            <person name="Kodira C.D."/>
            <person name="Zeng Q."/>
            <person name="Oleary S."/>
            <person name="Yandava C."/>
            <person name="Denning D.W."/>
            <person name="Nierman W.C."/>
            <person name="Milne T."/>
            <person name="Madden K."/>
        </authorList>
    </citation>
    <scope>NUCLEOTIDE SEQUENCE [LARGE SCALE GENOMIC DNA]</scope>
    <source>
        <strain evidence="8">NIH 2624 / FGSC A1156</strain>
    </source>
</reference>
<feature type="region of interest" description="Disordered" evidence="5">
    <location>
        <begin position="22"/>
        <end position="52"/>
    </location>
</feature>
<feature type="domain" description="Proline dehydrogenase" evidence="6">
    <location>
        <begin position="131"/>
        <end position="451"/>
    </location>
</feature>
<dbReference type="PANTHER" id="PTHR13914:SF30">
    <property type="entry name" value="PROLINE DEHYDROGENASE"/>
    <property type="match status" value="1"/>
</dbReference>
<dbReference type="SUPFAM" id="SSF51735">
    <property type="entry name" value="NAD(P)-binding Rossmann-fold domains"/>
    <property type="match status" value="1"/>
</dbReference>
<dbReference type="InterPro" id="IPR023401">
    <property type="entry name" value="ODC_N"/>
</dbReference>
<keyword evidence="4" id="KW-0642">Proline metabolism</keyword>
<dbReference type="Pfam" id="PF01619">
    <property type="entry name" value="Pro_dh"/>
    <property type="match status" value="1"/>
</dbReference>
<dbReference type="EC" id="1.5.5.2" evidence="2"/>
<name>Q0CI57_ASPTN</name>
<protein>
    <recommendedName>
        <fullName evidence="2">proline dehydrogenase</fullName>
        <ecNumber evidence="2">1.5.5.2</ecNumber>
    </recommendedName>
</protein>
<dbReference type="InterPro" id="IPR029041">
    <property type="entry name" value="FAD-linked_oxidoreductase-like"/>
</dbReference>
<dbReference type="eggNOG" id="KOG0186">
    <property type="taxonomic scope" value="Eukaryota"/>
</dbReference>
<dbReference type="EMBL" id="CH476602">
    <property type="protein sequence ID" value="EAU33171.1"/>
    <property type="molecule type" value="Genomic_DNA"/>
</dbReference>
<dbReference type="OrthoDB" id="5464at2759"/>
<evidence type="ECO:0000313" key="8">
    <source>
        <dbReference type="Proteomes" id="UP000007963"/>
    </source>
</evidence>
<dbReference type="InterPro" id="IPR002872">
    <property type="entry name" value="Proline_DH_dom"/>
</dbReference>
<dbReference type="Pfam" id="PF02423">
    <property type="entry name" value="OCD_Mu_crystall"/>
    <property type="match status" value="1"/>
</dbReference>
<dbReference type="PANTHER" id="PTHR13914">
    <property type="entry name" value="PROLINE OXIDASE"/>
    <property type="match status" value="1"/>
</dbReference>
<dbReference type="Proteomes" id="UP000007963">
    <property type="component" value="Unassembled WGS sequence"/>
</dbReference>
<dbReference type="Gene3D" id="3.20.20.220">
    <property type="match status" value="1"/>
</dbReference>
<feature type="compositionally biased region" description="Low complexity" evidence="5">
    <location>
        <begin position="27"/>
        <end position="42"/>
    </location>
</feature>
<accession>Q0CI57</accession>
<evidence type="ECO:0000256" key="3">
    <source>
        <dbReference type="ARBA" id="ARBA00023002"/>
    </source>
</evidence>
<sequence length="863" mass="95453">MRPVHRPLGAFALAGPKPRYVSRTSHAKSSLATTSTTSSSKETWQHPPSKKDNLSPLAKLPLSAVLRSLMILSVSSSSLLLKPCIYTLSVLAHPKTPVLDVAKNPLLNLLVKHSIYKQFNAGENKLEVQRSIRDIKSLGYRGVLLGYAKEVLVGESNVDPADEKAARQEIQMWLDGTLQTVDMAHEGDFVALKFTGMGVQALQHLQQQAPPSAFMDQAIQQVCDLAISRNVRLLVDAEEQAVQPGIEEWTMKYQKYCNSQTPGRAIFFNTYQAYLCSTPATLAKHLEISRREGYTLGVKLVRGAYLKTEPRHLIWSTKEETDQCYDGVVEALLTRRYNTMLQSSTHTELPPVNVIIATHNRDSVRKAHAIRMEQAVRGEDRGVDLSYAQLQGMADEVSCELLQGFQDQGASSSAESPNVYKLLTWGSVKECMGFLLRRAVENTEAVGRTKQSQEAMFGELKRRTRNKHQNQIFYLQVLSTYLSIPISDIHAEALVHGGVYTPYPSESDSSSNLNITMHLLPEPAVAQLLRQLTQEECLSFLRALSDAVVTVSAQDSRPERDRLVHQPLRTTITTKDDNLSLFMPVSNTTTTGIKIVTASQSHGIIGVINIFSPEGKLLGLLSAAEITAFRTALAIMTLFVRCVHLSRRHVVIFGAGRQAEWHARLCLLLTAQDEVHTITFVNRSRRRLDEMGAAIAELRTAYPHVEFATLAKEDAPRYDEELAAALRRCDVIFSCTPATEPNFPYAWLQPAKPRFIGLIGSYKPHMREIDTETLLSGGGTVYVDSREACLEESGELIAAGVRPAQLVEIGELYARLGEGALDVPDGQNVVFKCVGMGIMDLVVGRMLLDVGKTTGLGMEVEGF</sequence>
<dbReference type="GO" id="GO:0005739">
    <property type="term" value="C:mitochondrion"/>
    <property type="evidence" value="ECO:0007669"/>
    <property type="project" value="TreeGrafter"/>
</dbReference>
<organism evidence="7 8">
    <name type="scientific">Aspergillus terreus (strain NIH 2624 / FGSC A1156)</name>
    <dbReference type="NCBI Taxonomy" id="341663"/>
    <lineage>
        <taxon>Eukaryota</taxon>
        <taxon>Fungi</taxon>
        <taxon>Dikarya</taxon>
        <taxon>Ascomycota</taxon>
        <taxon>Pezizomycotina</taxon>
        <taxon>Eurotiomycetes</taxon>
        <taxon>Eurotiomycetidae</taxon>
        <taxon>Eurotiales</taxon>
        <taxon>Aspergillaceae</taxon>
        <taxon>Aspergillus</taxon>
        <taxon>Aspergillus subgen. Circumdati</taxon>
    </lineage>
</organism>
<evidence type="ECO:0000256" key="4">
    <source>
        <dbReference type="ARBA" id="ARBA00023062"/>
    </source>
</evidence>
<dbReference type="InterPro" id="IPR015659">
    <property type="entry name" value="Proline_oxidase"/>
</dbReference>
<dbReference type="Gene3D" id="3.40.50.720">
    <property type="entry name" value="NAD(P)-binding Rossmann-like Domain"/>
    <property type="match status" value="1"/>
</dbReference>
<dbReference type="VEuPathDB" id="FungiDB:ATEG_06627"/>
<evidence type="ECO:0000256" key="2">
    <source>
        <dbReference type="ARBA" id="ARBA00012695"/>
    </source>
</evidence>
<dbReference type="GO" id="GO:0071949">
    <property type="term" value="F:FAD binding"/>
    <property type="evidence" value="ECO:0007669"/>
    <property type="project" value="TreeGrafter"/>
</dbReference>
<comment type="similarity">
    <text evidence="1">Belongs to the proline oxidase family.</text>
</comment>
<dbReference type="eggNOG" id="KOG3007">
    <property type="taxonomic scope" value="Eukaryota"/>
</dbReference>
<dbReference type="SUPFAM" id="SSF51730">
    <property type="entry name" value="FAD-linked oxidoreductase"/>
    <property type="match status" value="1"/>
</dbReference>
<dbReference type="OMA" id="CTYSSAR"/>
<dbReference type="HOGENOM" id="CLU_331748_0_0_1"/>
<dbReference type="GeneID" id="4322317"/>
<dbReference type="Gene3D" id="3.30.1780.10">
    <property type="entry name" value="ornithine cyclodeaminase, domain 1"/>
    <property type="match status" value="1"/>
</dbReference>
<dbReference type="FunFam" id="3.30.1780.10:FF:000006">
    <property type="entry name" value="Proline utilization protein PrnX, putative"/>
    <property type="match status" value="1"/>
</dbReference>
<keyword evidence="3" id="KW-0560">Oxidoreductase</keyword>
<evidence type="ECO:0000256" key="5">
    <source>
        <dbReference type="SAM" id="MobiDB-lite"/>
    </source>
</evidence>
<gene>
    <name evidence="7" type="ORF">ATEG_06627</name>
</gene>